<gene>
    <name evidence="2" type="ORF">ACFP3T_09595</name>
</gene>
<reference evidence="3" key="1">
    <citation type="journal article" date="2019" name="Int. J. Syst. Evol. Microbiol.">
        <title>The Global Catalogue of Microorganisms (GCM) 10K type strain sequencing project: providing services to taxonomists for standard genome sequencing and annotation.</title>
        <authorList>
            <consortium name="The Broad Institute Genomics Platform"/>
            <consortium name="The Broad Institute Genome Sequencing Center for Infectious Disease"/>
            <person name="Wu L."/>
            <person name="Ma J."/>
        </authorList>
    </citation>
    <scope>NUCLEOTIDE SEQUENCE [LARGE SCALE GENOMIC DNA]</scope>
    <source>
        <strain evidence="3">CCM 8932</strain>
    </source>
</reference>
<dbReference type="Proteomes" id="UP001596253">
    <property type="component" value="Unassembled WGS sequence"/>
</dbReference>
<proteinExistence type="predicted"/>
<evidence type="ECO:0000313" key="2">
    <source>
        <dbReference type="EMBL" id="MFC6164921.1"/>
    </source>
</evidence>
<dbReference type="EMBL" id="JBHSSD010000041">
    <property type="protein sequence ID" value="MFC6164921.1"/>
    <property type="molecule type" value="Genomic_DNA"/>
</dbReference>
<feature type="transmembrane region" description="Helical" evidence="1">
    <location>
        <begin position="31"/>
        <end position="51"/>
    </location>
</feature>
<keyword evidence="1" id="KW-0812">Transmembrane</keyword>
<evidence type="ECO:0008006" key="4">
    <source>
        <dbReference type="Google" id="ProtNLM"/>
    </source>
</evidence>
<evidence type="ECO:0000313" key="3">
    <source>
        <dbReference type="Proteomes" id="UP001596253"/>
    </source>
</evidence>
<dbReference type="RefSeq" id="WP_137639704.1">
    <property type="nucleotide sequence ID" value="NZ_BJDK01000009.1"/>
</dbReference>
<keyword evidence="3" id="KW-1185">Reference proteome</keyword>
<comment type="caution">
    <text evidence="2">The sequence shown here is derived from an EMBL/GenBank/DDBJ whole genome shotgun (WGS) entry which is preliminary data.</text>
</comment>
<keyword evidence="1" id="KW-1133">Transmembrane helix</keyword>
<name>A0ABW1R4V3_9LACO</name>
<sequence>MQNLDLTNWVLAGWLVIVIIRRQLAPRVIRFKANFFILIMLMGIASIGDALTKQQVTITSSQAVIFGCLSLISAVGFALLRAWSYHFWVNDAGLVMRQGNWLTLLWWALSLAGHLAVDQLWTGSSVTLLLYVGVTLGVQRGWVRWLARRTYPAALKANQQLQTERHQRRHSCDD</sequence>
<organism evidence="2 3">
    <name type="scientific">Lactiplantibacillus dongliensis</name>
    <dbReference type="NCBI Taxonomy" id="2559919"/>
    <lineage>
        <taxon>Bacteria</taxon>
        <taxon>Bacillati</taxon>
        <taxon>Bacillota</taxon>
        <taxon>Bacilli</taxon>
        <taxon>Lactobacillales</taxon>
        <taxon>Lactobacillaceae</taxon>
        <taxon>Lactiplantibacillus</taxon>
    </lineage>
</organism>
<feature type="transmembrane region" description="Helical" evidence="1">
    <location>
        <begin position="128"/>
        <end position="147"/>
    </location>
</feature>
<feature type="transmembrane region" description="Helical" evidence="1">
    <location>
        <begin position="63"/>
        <end position="83"/>
    </location>
</feature>
<evidence type="ECO:0000256" key="1">
    <source>
        <dbReference type="SAM" id="Phobius"/>
    </source>
</evidence>
<keyword evidence="1" id="KW-0472">Membrane</keyword>
<accession>A0ABW1R4V3</accession>
<feature type="transmembrane region" description="Helical" evidence="1">
    <location>
        <begin position="104"/>
        <end position="122"/>
    </location>
</feature>
<protein>
    <recommendedName>
        <fullName evidence="4">Integral membrane protein</fullName>
    </recommendedName>
</protein>